<dbReference type="Proteomes" id="UP000572680">
    <property type="component" value="Unassembled WGS sequence"/>
</dbReference>
<keyword evidence="3" id="KW-1185">Reference proteome</keyword>
<proteinExistence type="predicted"/>
<name>A0A7W3LWL0_ACTNM</name>
<protein>
    <submittedName>
        <fullName evidence="2">Uncharacterized protein</fullName>
    </submittedName>
</protein>
<evidence type="ECO:0000256" key="1">
    <source>
        <dbReference type="SAM" id="Phobius"/>
    </source>
</evidence>
<reference evidence="2 3" key="1">
    <citation type="submission" date="2020-08" db="EMBL/GenBank/DDBJ databases">
        <title>Genomic Encyclopedia of Type Strains, Phase IV (KMG-IV): sequencing the most valuable type-strain genomes for metagenomic binning, comparative biology and taxonomic classification.</title>
        <authorList>
            <person name="Goeker M."/>
        </authorList>
    </citation>
    <scope>NUCLEOTIDE SEQUENCE [LARGE SCALE GENOMIC DNA]</scope>
    <source>
        <strain evidence="2 3">DSM 44197</strain>
    </source>
</reference>
<keyword evidence="1" id="KW-0812">Transmembrane</keyword>
<comment type="caution">
    <text evidence="2">The sequence shown here is derived from an EMBL/GenBank/DDBJ whole genome shotgun (WGS) entry which is preliminary data.</text>
</comment>
<accession>A0A7W3LWL0</accession>
<gene>
    <name evidence="2" type="ORF">HNR61_007258</name>
</gene>
<sequence length="32" mass="3181">MGGMVSAGALVLILGLTAVGTALLVVRLSRLK</sequence>
<dbReference type="AlphaFoldDB" id="A0A7W3LWL0"/>
<feature type="transmembrane region" description="Helical" evidence="1">
    <location>
        <begin position="6"/>
        <end position="26"/>
    </location>
</feature>
<dbReference type="EMBL" id="JACJIA010000012">
    <property type="protein sequence ID" value="MBA8955582.1"/>
    <property type="molecule type" value="Genomic_DNA"/>
</dbReference>
<keyword evidence="1" id="KW-0472">Membrane</keyword>
<keyword evidence="1" id="KW-1133">Transmembrane helix</keyword>
<evidence type="ECO:0000313" key="3">
    <source>
        <dbReference type="Proteomes" id="UP000572680"/>
    </source>
</evidence>
<organism evidence="2 3">
    <name type="scientific">Actinomadura namibiensis</name>
    <dbReference type="NCBI Taxonomy" id="182080"/>
    <lineage>
        <taxon>Bacteria</taxon>
        <taxon>Bacillati</taxon>
        <taxon>Actinomycetota</taxon>
        <taxon>Actinomycetes</taxon>
        <taxon>Streptosporangiales</taxon>
        <taxon>Thermomonosporaceae</taxon>
        <taxon>Actinomadura</taxon>
    </lineage>
</organism>
<evidence type="ECO:0000313" key="2">
    <source>
        <dbReference type="EMBL" id="MBA8955582.1"/>
    </source>
</evidence>